<dbReference type="KEGG" id="vg:14515212"/>
<reference evidence="1 2" key="2">
    <citation type="journal article" date="2012" name="PLoS Genet.">
        <title>Viral evasion of a bacterial suicide system by RNA-based molecular mimicry enables infectious altruism.</title>
        <authorList>
            <person name="Blower T.R."/>
            <person name="Evans T.J."/>
            <person name="Przybilski R."/>
            <person name="Fineran P.C."/>
            <person name="Salmond G.P."/>
        </authorList>
    </citation>
    <scope>NUCLEOTIDE SEQUENCE [LARGE SCALE GENOMIC DNA]</scope>
</reference>
<sequence length="66" mass="7534">MTTAWQLIMPVMARVFVASTWYDTANVRSTLYCKAREVIVGDRAEKIAQDEIDGNPQLTKRKSDDQ</sequence>
<dbReference type="Proteomes" id="UP000010999">
    <property type="component" value="Segment"/>
</dbReference>
<dbReference type="GeneID" id="14515212"/>
<protein>
    <submittedName>
        <fullName evidence="1">Uncharacterized protein</fullName>
    </submittedName>
</protein>
<proteinExistence type="predicted"/>
<organism evidence="1 2">
    <name type="scientific">Pectobacterium phage phiTE</name>
    <dbReference type="NCBI Taxonomy" id="1116482"/>
    <lineage>
        <taxon>Viruses</taxon>
        <taxon>Duplodnaviria</taxon>
        <taxon>Heunggongvirae</taxon>
        <taxon>Uroviricota</taxon>
        <taxon>Caudoviricetes</taxon>
        <taxon>Vequintavirinae</taxon>
        <taxon>Certrevirus</taxon>
        <taxon>Certrevirus phiTE</taxon>
    </lineage>
</organism>
<gene>
    <name evidence="1" type="ORF">phiTE_017</name>
</gene>
<reference evidence="2" key="1">
    <citation type="submission" date="2011-11" db="EMBL/GenBank/DDBJ databases">
        <title>Escape from toxin-antitoxin mediated abortive infection can occur by recombination within a generalized transducing phage of Pectobacterium atrosepticum.</title>
        <authorList>
            <person name="Blower T.R."/>
            <person name="Evans T.J."/>
            <person name="Przybilski R."/>
            <person name="Fineran P.C."/>
            <person name="Salmond G.P.C."/>
        </authorList>
    </citation>
    <scope>NUCLEOTIDE SEQUENCE [LARGE SCALE GENOMIC DNA]</scope>
</reference>
<evidence type="ECO:0000313" key="1">
    <source>
        <dbReference type="EMBL" id="AEZ66183.1"/>
    </source>
</evidence>
<accession>K9L458</accession>
<keyword evidence="2" id="KW-1185">Reference proteome</keyword>
<dbReference type="RefSeq" id="YP_007392479.1">
    <property type="nucleotide sequence ID" value="NC_020201.1"/>
</dbReference>
<evidence type="ECO:0000313" key="2">
    <source>
        <dbReference type="Proteomes" id="UP000010999"/>
    </source>
</evidence>
<name>K9L458_9CAUD</name>
<dbReference type="EMBL" id="JQ015307">
    <property type="protein sequence ID" value="AEZ66183.1"/>
    <property type="molecule type" value="Genomic_DNA"/>
</dbReference>